<evidence type="ECO:0000313" key="12">
    <source>
        <dbReference type="RefSeq" id="XP_022256881.1"/>
    </source>
</evidence>
<accession>A0ABM1TLX5</accession>
<dbReference type="RefSeq" id="XP_022256881.1">
    <property type="nucleotide sequence ID" value="XM_022401173.1"/>
</dbReference>
<sequence>MTNQIVMLVQKPVEPPNTYLFSRPYKTEVWISIVAAVPIMGIILYKVNKWSPYYRRQTSVNYDKGLFKLKNCIWYVYGAILTQGGEHLPDSISARIVVTTWWLFELVVIATYSGNLIAFLAFPEANWLVKSVEELASHQTTTVLLEKGTGLHQKIQESKIQSLMTLNDRLQKNLYAELIYDSNKQTERLANGEAALLGDEYGLYRVISEDFNKANSCRLALAPKPFSEVFQLAIATRLGSPYLEGLNNAIDKLWDVGIMQHWVERYFQTQVCTVVTTKITGGNMDVDLKDIKGAFFMLGIGFLCSTLAIFAEVAWNRRYFCKKTQHGKIFHVKNSEKIRIPLK</sequence>
<feature type="transmembrane region" description="Helical" evidence="9">
    <location>
        <begin position="101"/>
        <end position="122"/>
    </location>
</feature>
<organism evidence="11 12">
    <name type="scientific">Limulus polyphemus</name>
    <name type="common">Atlantic horseshoe crab</name>
    <dbReference type="NCBI Taxonomy" id="6850"/>
    <lineage>
        <taxon>Eukaryota</taxon>
        <taxon>Metazoa</taxon>
        <taxon>Ecdysozoa</taxon>
        <taxon>Arthropoda</taxon>
        <taxon>Chelicerata</taxon>
        <taxon>Merostomata</taxon>
        <taxon>Xiphosura</taxon>
        <taxon>Limulidae</taxon>
        <taxon>Limulus</taxon>
    </lineage>
</organism>
<keyword evidence="6 9" id="KW-0472">Membrane</keyword>
<name>A0ABM1TLX5_LIMPO</name>
<evidence type="ECO:0000256" key="1">
    <source>
        <dbReference type="ARBA" id="ARBA00004651"/>
    </source>
</evidence>
<evidence type="ECO:0000256" key="4">
    <source>
        <dbReference type="ARBA" id="ARBA00022692"/>
    </source>
</evidence>
<feature type="transmembrane region" description="Helical" evidence="9">
    <location>
        <begin position="29"/>
        <end position="47"/>
    </location>
</feature>
<gene>
    <name evidence="12" type="primary">LOC111089183</name>
</gene>
<protein>
    <submittedName>
        <fullName evidence="12">Ionotropic receptor 93a-like</fullName>
    </submittedName>
</protein>
<evidence type="ECO:0000259" key="10">
    <source>
        <dbReference type="Pfam" id="PF00060"/>
    </source>
</evidence>
<dbReference type="Proteomes" id="UP000694941">
    <property type="component" value="Unplaced"/>
</dbReference>
<comment type="subcellular location">
    <subcellularLocation>
        <location evidence="1">Cell membrane</location>
        <topology evidence="1">Multi-pass membrane protein</topology>
    </subcellularLocation>
</comment>
<reference evidence="12" key="1">
    <citation type="submission" date="2025-08" db="UniProtKB">
        <authorList>
            <consortium name="RefSeq"/>
        </authorList>
    </citation>
    <scope>IDENTIFICATION</scope>
    <source>
        <tissue evidence="12">Muscle</tissue>
    </source>
</reference>
<keyword evidence="8" id="KW-0325">Glycoprotein</keyword>
<dbReference type="GeneID" id="111089183"/>
<keyword evidence="7" id="KW-0675">Receptor</keyword>
<dbReference type="Gene3D" id="1.10.287.70">
    <property type="match status" value="1"/>
</dbReference>
<evidence type="ECO:0000256" key="3">
    <source>
        <dbReference type="ARBA" id="ARBA00022475"/>
    </source>
</evidence>
<keyword evidence="3" id="KW-1003">Cell membrane</keyword>
<evidence type="ECO:0000256" key="5">
    <source>
        <dbReference type="ARBA" id="ARBA00022989"/>
    </source>
</evidence>
<keyword evidence="5 9" id="KW-1133">Transmembrane helix</keyword>
<feature type="domain" description="Ionotropic glutamate receptor C-terminal" evidence="10">
    <location>
        <begin position="27"/>
        <end position="302"/>
    </location>
</feature>
<dbReference type="PANTHER" id="PTHR42643:SF24">
    <property type="entry name" value="IONOTROPIC RECEPTOR 60A"/>
    <property type="match status" value="1"/>
</dbReference>
<keyword evidence="4 9" id="KW-0812">Transmembrane</keyword>
<feature type="transmembrane region" description="Helical" evidence="9">
    <location>
        <begin position="294"/>
        <end position="315"/>
    </location>
</feature>
<keyword evidence="11" id="KW-1185">Reference proteome</keyword>
<dbReference type="InterPro" id="IPR052192">
    <property type="entry name" value="Insect_Ionotropic_Sensory_Rcpt"/>
</dbReference>
<comment type="similarity">
    <text evidence="2">Belongs to the glutamate-gated ion channel (TC 1.A.10.1) family.</text>
</comment>
<dbReference type="PANTHER" id="PTHR42643">
    <property type="entry name" value="IONOTROPIC RECEPTOR 20A-RELATED"/>
    <property type="match status" value="1"/>
</dbReference>
<evidence type="ECO:0000313" key="11">
    <source>
        <dbReference type="Proteomes" id="UP000694941"/>
    </source>
</evidence>
<dbReference type="InterPro" id="IPR001508">
    <property type="entry name" value="Iono_Glu_rcpt_met"/>
</dbReference>
<proteinExistence type="inferred from homology"/>
<evidence type="ECO:0000256" key="8">
    <source>
        <dbReference type="ARBA" id="ARBA00023180"/>
    </source>
</evidence>
<dbReference type="PRINTS" id="PR00177">
    <property type="entry name" value="NMDARECEPTOR"/>
</dbReference>
<dbReference type="Pfam" id="PF00060">
    <property type="entry name" value="Lig_chan"/>
    <property type="match status" value="1"/>
</dbReference>
<dbReference type="InterPro" id="IPR001320">
    <property type="entry name" value="Iontro_rcpt_C"/>
</dbReference>
<evidence type="ECO:0000256" key="6">
    <source>
        <dbReference type="ARBA" id="ARBA00023136"/>
    </source>
</evidence>
<dbReference type="SUPFAM" id="SSF53850">
    <property type="entry name" value="Periplasmic binding protein-like II"/>
    <property type="match status" value="1"/>
</dbReference>
<evidence type="ECO:0000256" key="2">
    <source>
        <dbReference type="ARBA" id="ARBA00008685"/>
    </source>
</evidence>
<evidence type="ECO:0000256" key="7">
    <source>
        <dbReference type="ARBA" id="ARBA00023170"/>
    </source>
</evidence>
<evidence type="ECO:0000256" key="9">
    <source>
        <dbReference type="SAM" id="Phobius"/>
    </source>
</evidence>